<proteinExistence type="predicted"/>
<dbReference type="Pfam" id="PF05406">
    <property type="entry name" value="WGR"/>
    <property type="match status" value="1"/>
</dbReference>
<comment type="caution">
    <text evidence="2">The sequence shown here is derived from an EMBL/GenBank/DDBJ whole genome shotgun (WGS) entry which is preliminary data.</text>
</comment>
<dbReference type="GeneID" id="85018217"/>
<reference evidence="2 3" key="1">
    <citation type="submission" date="2016-10" db="EMBL/GenBank/DDBJ databases">
        <authorList>
            <person name="Varghese N."/>
            <person name="Submissions S."/>
        </authorList>
    </citation>
    <scope>NUCLEOTIDE SEQUENCE [LARGE SCALE GENOMIC DNA]</scope>
    <source>
        <strain evidence="2 3">DSM 11449</strain>
    </source>
</reference>
<dbReference type="SUPFAM" id="SSF142921">
    <property type="entry name" value="WGR domain-like"/>
    <property type="match status" value="1"/>
</dbReference>
<dbReference type="Proteomes" id="UP000182771">
    <property type="component" value="Unassembled WGS sequence"/>
</dbReference>
<keyword evidence="3" id="KW-1185">Reference proteome</keyword>
<protein>
    <submittedName>
        <fullName evidence="2">WGR domain-containing protein, predicted DNA-binding domain in MolR</fullName>
    </submittedName>
</protein>
<name>A0A1H2Y524_9FLAO</name>
<dbReference type="PROSITE" id="PS51977">
    <property type="entry name" value="WGR"/>
    <property type="match status" value="1"/>
</dbReference>
<dbReference type="PANTHER" id="PTHR30634:SF13">
    <property type="entry name" value="PROTEIN YEHF"/>
    <property type="match status" value="1"/>
</dbReference>
<dbReference type="RefSeq" id="WP_016419250.1">
    <property type="nucleotide sequence ID" value="NZ_FNND01000006.1"/>
</dbReference>
<accession>A0A1H2Y524</accession>
<dbReference type="InterPro" id="IPR025334">
    <property type="entry name" value="DUF4240"/>
</dbReference>
<organism evidence="2 3">
    <name type="scientific">Capnocytophaga granulosa</name>
    <dbReference type="NCBI Taxonomy" id="45242"/>
    <lineage>
        <taxon>Bacteria</taxon>
        <taxon>Pseudomonadati</taxon>
        <taxon>Bacteroidota</taxon>
        <taxon>Flavobacteriia</taxon>
        <taxon>Flavobacteriales</taxon>
        <taxon>Flavobacteriaceae</taxon>
        <taxon>Capnocytophaga</taxon>
    </lineage>
</organism>
<dbReference type="EMBL" id="FNND01000006">
    <property type="protein sequence ID" value="SDX00216.1"/>
    <property type="molecule type" value="Genomic_DNA"/>
</dbReference>
<evidence type="ECO:0000259" key="1">
    <source>
        <dbReference type="PROSITE" id="PS51977"/>
    </source>
</evidence>
<dbReference type="Gene3D" id="2.20.140.10">
    <property type="entry name" value="WGR domain"/>
    <property type="match status" value="1"/>
</dbReference>
<dbReference type="AlphaFoldDB" id="A0A1H2Y524"/>
<dbReference type="InterPro" id="IPR050458">
    <property type="entry name" value="LolB"/>
</dbReference>
<evidence type="ECO:0000313" key="3">
    <source>
        <dbReference type="Proteomes" id="UP000182771"/>
    </source>
</evidence>
<dbReference type="Pfam" id="PF14024">
    <property type="entry name" value="DUF4240"/>
    <property type="match status" value="1"/>
</dbReference>
<dbReference type="InterPro" id="IPR049809">
    <property type="entry name" value="YehF/YfeS-like_WGR"/>
</dbReference>
<keyword evidence="2" id="KW-0238">DNA-binding</keyword>
<sequence length="284" mass="33388">MKRRFIYQDAKSDKFWDIDFEGITQTVVYGKTGTAGREAVKEFATADECTKESEKLILQKLKKGYTELKEGEAAPERKEYSEEEKADYFFWEAIEKSYKYNKKDWEAYDLDEHIEKLTTYLAKYSEEKLLFFQKTLEQKLISLYTAPIAELYIILGNEYEKEGDTYSFDGFISDDGFLYFRCWLLLKGKEFYEDITKDIESFVSGKYHFDIAETWAEDLLYVADAANQEARPDSDEDIIRDTANEKWPELNYDFGEFAMDREPESGGALQKMYPKLVAEIMPIR</sequence>
<dbReference type="GO" id="GO:0003677">
    <property type="term" value="F:DNA binding"/>
    <property type="evidence" value="ECO:0007669"/>
    <property type="project" value="UniProtKB-KW"/>
</dbReference>
<dbReference type="PANTHER" id="PTHR30634">
    <property type="entry name" value="OUTER MEMBRANE LOLAB LIPOPROTEIN INSERTION APPARATUS"/>
    <property type="match status" value="1"/>
</dbReference>
<dbReference type="CDD" id="cd07996">
    <property type="entry name" value="WGR_MMR_like"/>
    <property type="match status" value="1"/>
</dbReference>
<dbReference type="InterPro" id="IPR008893">
    <property type="entry name" value="WGR_domain"/>
</dbReference>
<dbReference type="SMART" id="SM00773">
    <property type="entry name" value="WGR"/>
    <property type="match status" value="1"/>
</dbReference>
<dbReference type="OrthoDB" id="6200718at2"/>
<feature type="domain" description="WGR" evidence="1">
    <location>
        <begin position="1"/>
        <end position="80"/>
    </location>
</feature>
<dbReference type="InterPro" id="IPR036930">
    <property type="entry name" value="WGR_dom_sf"/>
</dbReference>
<gene>
    <name evidence="2" type="ORF">SAMN05444420_106113</name>
</gene>
<evidence type="ECO:0000313" key="2">
    <source>
        <dbReference type="EMBL" id="SDX00216.1"/>
    </source>
</evidence>